<evidence type="ECO:0000259" key="2">
    <source>
        <dbReference type="Pfam" id="PF14606"/>
    </source>
</evidence>
<protein>
    <submittedName>
        <fullName evidence="4">SGNH/GDSL hydrolase family protein</fullName>
    </submittedName>
</protein>
<dbReference type="RefSeq" id="WP_378612587.1">
    <property type="nucleotide sequence ID" value="NZ_JBHSAX010000013.1"/>
</dbReference>
<dbReference type="Gene3D" id="3.40.50.1110">
    <property type="entry name" value="SGNH hydrolase"/>
    <property type="match status" value="1"/>
</dbReference>
<gene>
    <name evidence="4" type="ORF">ACFO0B_12610</name>
</gene>
<evidence type="ECO:0000259" key="3">
    <source>
        <dbReference type="Pfam" id="PF21181"/>
    </source>
</evidence>
<evidence type="ECO:0000256" key="1">
    <source>
        <dbReference type="SAM" id="MobiDB-lite"/>
    </source>
</evidence>
<evidence type="ECO:0000313" key="5">
    <source>
        <dbReference type="Proteomes" id="UP001595696"/>
    </source>
</evidence>
<dbReference type="Proteomes" id="UP001595696">
    <property type="component" value="Unassembled WGS sequence"/>
</dbReference>
<keyword evidence="4" id="KW-0378">Hydrolase</keyword>
<organism evidence="4 5">
    <name type="scientific">Nocardia jiangsuensis</name>
    <dbReference type="NCBI Taxonomy" id="1691563"/>
    <lineage>
        <taxon>Bacteria</taxon>
        <taxon>Bacillati</taxon>
        <taxon>Actinomycetota</taxon>
        <taxon>Actinomycetes</taxon>
        <taxon>Mycobacteriales</taxon>
        <taxon>Nocardiaceae</taxon>
        <taxon>Nocardia</taxon>
    </lineage>
</organism>
<dbReference type="InterPro" id="IPR036514">
    <property type="entry name" value="SGNH_hydro_sf"/>
</dbReference>
<dbReference type="Pfam" id="PF14606">
    <property type="entry name" value="Lipase_GDSL_3"/>
    <property type="match status" value="1"/>
</dbReference>
<dbReference type="EMBL" id="JBHSAX010000013">
    <property type="protein sequence ID" value="MFC3962827.1"/>
    <property type="molecule type" value="Genomic_DNA"/>
</dbReference>
<name>A0ABV8DTY7_9NOCA</name>
<dbReference type="SUPFAM" id="SSF52266">
    <property type="entry name" value="SGNH hydrolase"/>
    <property type="match status" value="1"/>
</dbReference>
<feature type="region of interest" description="Disordered" evidence="1">
    <location>
        <begin position="101"/>
        <end position="121"/>
    </location>
</feature>
<dbReference type="GO" id="GO:0016787">
    <property type="term" value="F:hydrolase activity"/>
    <property type="evidence" value="ECO:0007669"/>
    <property type="project" value="UniProtKB-KW"/>
</dbReference>
<keyword evidence="5" id="KW-1185">Reference proteome</keyword>
<dbReference type="Gene3D" id="2.60.120.260">
    <property type="entry name" value="Galactose-binding domain-like"/>
    <property type="match status" value="1"/>
</dbReference>
<accession>A0ABV8DTY7</accession>
<comment type="caution">
    <text evidence="4">The sequence shown here is derived from an EMBL/GenBank/DDBJ whole genome shotgun (WGS) entry which is preliminary data.</text>
</comment>
<reference evidence="5" key="1">
    <citation type="journal article" date="2019" name="Int. J. Syst. Evol. Microbiol.">
        <title>The Global Catalogue of Microorganisms (GCM) 10K type strain sequencing project: providing services to taxonomists for standard genome sequencing and annotation.</title>
        <authorList>
            <consortium name="The Broad Institute Genomics Platform"/>
            <consortium name="The Broad Institute Genome Sequencing Center for Infectious Disease"/>
            <person name="Wu L."/>
            <person name="Ma J."/>
        </authorList>
    </citation>
    <scope>NUCLEOTIDE SEQUENCE [LARGE SCALE GENOMIC DNA]</scope>
    <source>
        <strain evidence="5">CGMCC 4.7330</strain>
    </source>
</reference>
<proteinExistence type="predicted"/>
<feature type="domain" description="SsfX3-like N-terminal" evidence="3">
    <location>
        <begin position="12"/>
        <end position="142"/>
    </location>
</feature>
<dbReference type="InterPro" id="IPR013830">
    <property type="entry name" value="SGNH_hydro"/>
</dbReference>
<dbReference type="InterPro" id="IPR048977">
    <property type="entry name" value="SsfX3-like_N"/>
</dbReference>
<evidence type="ECO:0000313" key="4">
    <source>
        <dbReference type="EMBL" id="MFC3962827.1"/>
    </source>
</evidence>
<dbReference type="Pfam" id="PF21181">
    <property type="entry name" value="SsfX3_N"/>
    <property type="match status" value="1"/>
</dbReference>
<sequence>MRPTPITADLVRGAAELESTPRGLRPHRLPGWARRQFPDPYLGQMQAQTAGVRLVLRTAATALTLTTHPSRLSYRGLPRPRGRIDVAVDGAVVLRDELTGGDHTELDPATGAATPHPGLSHTTAVAGLPGRETTVEIWLPHNESVELVALHADAPITAAPGPGRRWVHYGSSISQGSNASGPTDVWTAIAARAAGVQLRNLGFGGNALVDPFVARTIRDAPAELISVKLGINVVNADAMRLRAFVPAVHGFLDTLRDGHPDTPLLLISPLHCGIHEHTPGPGAFDPASIATGTPRFIATGDPDDVPRGRLTLTVVRKALAEIAAQRADPNLHHLDGTALYGPADAETHPLPDGLHPDTAAHRIIGTRFAEYLRRF</sequence>
<feature type="domain" description="SGNH hydrolase-type esterase" evidence="2">
    <location>
        <begin position="166"/>
        <end position="268"/>
    </location>
</feature>